<feature type="transmembrane region" description="Helical" evidence="9">
    <location>
        <begin position="35"/>
        <end position="63"/>
    </location>
</feature>
<keyword evidence="4 8" id="KW-0997">Cell inner membrane</keyword>
<keyword evidence="5 9" id="KW-0812">Transmembrane</keyword>
<keyword evidence="13" id="KW-1185">Reference proteome</keyword>
<dbReference type="InterPro" id="IPR010656">
    <property type="entry name" value="DctM"/>
</dbReference>
<dbReference type="OrthoDB" id="7847241at2"/>
<evidence type="ECO:0000313" key="13">
    <source>
        <dbReference type="Proteomes" id="UP000233293"/>
    </source>
</evidence>
<dbReference type="Proteomes" id="UP000233293">
    <property type="component" value="Unassembled WGS sequence"/>
</dbReference>
<keyword evidence="3" id="KW-1003">Cell membrane</keyword>
<feature type="transmembrane region" description="Helical" evidence="9">
    <location>
        <begin position="347"/>
        <end position="370"/>
    </location>
</feature>
<dbReference type="EMBL" id="PIUM01000033">
    <property type="protein sequence ID" value="PKU22379.1"/>
    <property type="molecule type" value="Genomic_DNA"/>
</dbReference>
<dbReference type="Pfam" id="PF04290">
    <property type="entry name" value="DctQ"/>
    <property type="match status" value="1"/>
</dbReference>
<feature type="transmembrane region" description="Helical" evidence="9">
    <location>
        <begin position="479"/>
        <end position="503"/>
    </location>
</feature>
<dbReference type="Pfam" id="PF06808">
    <property type="entry name" value="DctM"/>
    <property type="match status" value="1"/>
</dbReference>
<evidence type="ECO:0000256" key="4">
    <source>
        <dbReference type="ARBA" id="ARBA00022519"/>
    </source>
</evidence>
<feature type="transmembrane region" description="Helical" evidence="9">
    <location>
        <begin position="447"/>
        <end position="467"/>
    </location>
</feature>
<evidence type="ECO:0000256" key="3">
    <source>
        <dbReference type="ARBA" id="ARBA00022475"/>
    </source>
</evidence>
<keyword evidence="7 9" id="KW-0472">Membrane</keyword>
<evidence type="ECO:0000256" key="1">
    <source>
        <dbReference type="ARBA" id="ARBA00004429"/>
    </source>
</evidence>
<proteinExistence type="predicted"/>
<feature type="transmembrane region" description="Helical" evidence="9">
    <location>
        <begin position="544"/>
        <end position="563"/>
    </location>
</feature>
<protein>
    <submittedName>
        <fullName evidence="12">ABC transporter permease</fullName>
    </submittedName>
</protein>
<dbReference type="PANTHER" id="PTHR33362:SF2">
    <property type="entry name" value="TRAP TRANSPORTER LARGE PERMEASE PROTEIN"/>
    <property type="match status" value="1"/>
</dbReference>
<dbReference type="GO" id="GO:0005886">
    <property type="term" value="C:plasma membrane"/>
    <property type="evidence" value="ECO:0007669"/>
    <property type="project" value="UniProtKB-SubCell"/>
</dbReference>
<comment type="caution">
    <text evidence="12">The sequence shown here is derived from an EMBL/GenBank/DDBJ whole genome shotgun (WGS) entry which is preliminary data.</text>
</comment>
<gene>
    <name evidence="12" type="ORF">CWS72_22150</name>
</gene>
<feature type="transmembrane region" description="Helical" evidence="9">
    <location>
        <begin position="515"/>
        <end position="537"/>
    </location>
</feature>
<evidence type="ECO:0000256" key="7">
    <source>
        <dbReference type="ARBA" id="ARBA00023136"/>
    </source>
</evidence>
<feature type="transmembrane region" description="Helical" evidence="9">
    <location>
        <begin position="569"/>
        <end position="595"/>
    </location>
</feature>
<keyword evidence="2 8" id="KW-0813">Transport</keyword>
<accession>A0A2N3PPP5</accession>
<dbReference type="RefSeq" id="WP_101252826.1">
    <property type="nucleotide sequence ID" value="NZ_PIUM01000033.1"/>
</dbReference>
<feature type="transmembrane region" description="Helical" evidence="9">
    <location>
        <begin position="607"/>
        <end position="629"/>
    </location>
</feature>
<feature type="transmembrane region" description="Helical" evidence="9">
    <location>
        <begin position="376"/>
        <end position="402"/>
    </location>
</feature>
<organism evidence="12 13">
    <name type="scientific">Telmatospirillum siberiense</name>
    <dbReference type="NCBI Taxonomy" id="382514"/>
    <lineage>
        <taxon>Bacteria</taxon>
        <taxon>Pseudomonadati</taxon>
        <taxon>Pseudomonadota</taxon>
        <taxon>Alphaproteobacteria</taxon>
        <taxon>Rhodospirillales</taxon>
        <taxon>Rhodospirillaceae</taxon>
        <taxon>Telmatospirillum</taxon>
    </lineage>
</organism>
<evidence type="ECO:0000256" key="6">
    <source>
        <dbReference type="ARBA" id="ARBA00022989"/>
    </source>
</evidence>
<feature type="domain" description="Tripartite ATP-independent periplasmic transporters DctQ component" evidence="10">
    <location>
        <begin position="52"/>
        <end position="178"/>
    </location>
</feature>
<name>A0A2N3PPP5_9PROT</name>
<feature type="transmembrane region" description="Helical" evidence="9">
    <location>
        <begin position="75"/>
        <end position="94"/>
    </location>
</feature>
<evidence type="ECO:0000259" key="11">
    <source>
        <dbReference type="Pfam" id="PF06808"/>
    </source>
</evidence>
<reference evidence="13" key="1">
    <citation type="submission" date="2017-12" db="EMBL/GenBank/DDBJ databases">
        <title>Draft genome sequence of Telmatospirillum siberiense 26-4b1T, an acidotolerant peatland alphaproteobacterium potentially involved in sulfur cycling.</title>
        <authorList>
            <person name="Hausmann B."/>
            <person name="Pjevac P."/>
            <person name="Schreck K."/>
            <person name="Herbold C.W."/>
            <person name="Daims H."/>
            <person name="Wagner M."/>
            <person name="Pester M."/>
            <person name="Loy A."/>
        </authorList>
    </citation>
    <scope>NUCLEOTIDE SEQUENCE [LARGE SCALE GENOMIC DNA]</scope>
    <source>
        <strain evidence="13">26-4b1</strain>
    </source>
</reference>
<feature type="transmembrane region" description="Helical" evidence="9">
    <location>
        <begin position="115"/>
        <end position="135"/>
    </location>
</feature>
<dbReference type="NCBIfam" id="TIGR00786">
    <property type="entry name" value="dctM"/>
    <property type="match status" value="1"/>
</dbReference>
<dbReference type="InterPro" id="IPR004681">
    <property type="entry name" value="TRAP_DctM"/>
</dbReference>
<evidence type="ECO:0000256" key="5">
    <source>
        <dbReference type="ARBA" id="ARBA00022692"/>
    </source>
</evidence>
<feature type="domain" description="TRAP C4-dicarboxylate transport system permease DctM subunit" evidence="11">
    <location>
        <begin position="223"/>
        <end position="627"/>
    </location>
</feature>
<feature type="transmembrane region" description="Helical" evidence="9">
    <location>
        <begin position="213"/>
        <end position="243"/>
    </location>
</feature>
<evidence type="ECO:0000313" key="12">
    <source>
        <dbReference type="EMBL" id="PKU22379.1"/>
    </source>
</evidence>
<evidence type="ECO:0000256" key="9">
    <source>
        <dbReference type="SAM" id="Phobius"/>
    </source>
</evidence>
<feature type="transmembrane region" description="Helical" evidence="9">
    <location>
        <begin position="303"/>
        <end position="320"/>
    </location>
</feature>
<evidence type="ECO:0000256" key="2">
    <source>
        <dbReference type="ARBA" id="ARBA00022448"/>
    </source>
</evidence>
<feature type="transmembrane region" description="Helical" evidence="9">
    <location>
        <begin position="264"/>
        <end position="297"/>
    </location>
</feature>
<comment type="subcellular location">
    <subcellularLocation>
        <location evidence="1 8">Cell inner membrane</location>
        <topology evidence="1 8">Multi-pass membrane protein</topology>
    </subcellularLocation>
</comment>
<dbReference type="GO" id="GO:0022857">
    <property type="term" value="F:transmembrane transporter activity"/>
    <property type="evidence" value="ECO:0007669"/>
    <property type="project" value="UniProtKB-UniRule"/>
</dbReference>
<dbReference type="InterPro" id="IPR055348">
    <property type="entry name" value="DctQ"/>
</dbReference>
<comment type="function">
    <text evidence="8">Part of the tripartite ATP-independent periplasmic (TRAP) transport system.</text>
</comment>
<feature type="transmembrane region" description="Helical" evidence="9">
    <location>
        <begin position="183"/>
        <end position="201"/>
    </location>
</feature>
<feature type="transmembrane region" description="Helical" evidence="9">
    <location>
        <begin position="155"/>
        <end position="176"/>
    </location>
</feature>
<dbReference type="PANTHER" id="PTHR33362">
    <property type="entry name" value="SIALIC ACID TRAP TRANSPORTER PERMEASE PROTEIN SIAT-RELATED"/>
    <property type="match status" value="1"/>
</dbReference>
<feature type="transmembrane region" description="Helical" evidence="9">
    <location>
        <begin position="423"/>
        <end position="441"/>
    </location>
</feature>
<keyword evidence="6 9" id="KW-1133">Transmembrane helix</keyword>
<dbReference type="AlphaFoldDB" id="A0A2N3PPP5"/>
<evidence type="ECO:0000259" key="10">
    <source>
        <dbReference type="Pfam" id="PF04290"/>
    </source>
</evidence>
<evidence type="ECO:0000256" key="8">
    <source>
        <dbReference type="RuleBase" id="RU369079"/>
    </source>
</evidence>
<sequence>MSVSSPDVTAIVGASCLSADAPTALQRAAGRLNRWLAVLTEVPAAILVVAEIAVLFTGVVFRYGLNRPLVWSDELASVLFLWLCMLGAVIAQRRGAHMRLRALAASLNERWRHRLEAFSTSVVALFVIEIIAPALEYTTDQAMITTPALNMPDSYRALAILVGSVLMLLVVLLQVIERTIGRELLASLAIMGVVALGLWLAEPVLSTIGNWNLLVFFGLIVPCLVISGAPIAIAFGVATLTYLGMMTDMPLSVVVSRMDEGMSTLVLLSIPLFIFLGLLIEMTGLAAVMVALLSALVGHLRGGLSYVLVGAMYLVSGISGSKAADMAAIAPVLLPEMTRRGKEPGDLIGLLSSSAAMAETIPPSIVLITVGSVTGVSIAGLFSGGLLPAALGALGLVAVIFMRSRKDDVGEVRRASGREIGKALIVALPALILPMVIRWAVVSGVATATEVSSIGIVYTVLMSLVIYRRFHWKRCGPLLVETASLSGAILIILGTATAMAWALTQSGFSAQLAAAMAGVPGGRAGFLALSIVVFAILGSVLEGIPAIVLFGPLLFPVAAAFGINQIHYAIMVVLSMSLGLFTPPLGIGFYQACAIGRVDPEKAMHACWPYMAALLIAAIIVACVPWLALPGF</sequence>